<dbReference type="Pfam" id="PF23259">
    <property type="entry name" value="CHX17_C"/>
    <property type="match status" value="1"/>
</dbReference>
<feature type="domain" description="Cation/H+ exchanger transmembrane" evidence="11">
    <location>
        <begin position="52"/>
        <end position="413"/>
    </location>
</feature>
<feature type="transmembrane region" description="Helical" evidence="10">
    <location>
        <begin position="204"/>
        <end position="227"/>
    </location>
</feature>
<keyword evidence="2" id="KW-0813">Transport</keyword>
<dbReference type="Gene3D" id="1.20.1530.20">
    <property type="match status" value="1"/>
</dbReference>
<dbReference type="GO" id="GO:0012505">
    <property type="term" value="C:endomembrane system"/>
    <property type="evidence" value="ECO:0007669"/>
    <property type="project" value="TreeGrafter"/>
</dbReference>
<dbReference type="InterPro" id="IPR057291">
    <property type="entry name" value="CHX17_2nd"/>
</dbReference>
<dbReference type="PANTHER" id="PTHR32468:SF17">
    <property type="entry name" value="CATION_H(+) ANTIPORTER 4"/>
    <property type="match status" value="1"/>
</dbReference>
<dbReference type="InterPro" id="IPR038770">
    <property type="entry name" value="Na+/solute_symporter_sf"/>
</dbReference>
<dbReference type="GO" id="GO:0016020">
    <property type="term" value="C:membrane"/>
    <property type="evidence" value="ECO:0007669"/>
    <property type="project" value="UniProtKB-SubCell"/>
</dbReference>
<comment type="subcellular location">
    <subcellularLocation>
        <location evidence="1">Membrane</location>
        <topology evidence="1">Multi-pass membrane protein</topology>
    </subcellularLocation>
</comment>
<organism evidence="14 15">
    <name type="scientific">Carnegiea gigantea</name>
    <dbReference type="NCBI Taxonomy" id="171969"/>
    <lineage>
        <taxon>Eukaryota</taxon>
        <taxon>Viridiplantae</taxon>
        <taxon>Streptophyta</taxon>
        <taxon>Embryophyta</taxon>
        <taxon>Tracheophyta</taxon>
        <taxon>Spermatophyta</taxon>
        <taxon>Magnoliopsida</taxon>
        <taxon>eudicotyledons</taxon>
        <taxon>Gunneridae</taxon>
        <taxon>Pentapetalae</taxon>
        <taxon>Caryophyllales</taxon>
        <taxon>Cactineae</taxon>
        <taxon>Cactaceae</taxon>
        <taxon>Cactoideae</taxon>
        <taxon>Echinocereeae</taxon>
        <taxon>Carnegiea</taxon>
    </lineage>
</organism>
<evidence type="ECO:0000256" key="6">
    <source>
        <dbReference type="ARBA" id="ARBA00022989"/>
    </source>
</evidence>
<feature type="transmembrane region" description="Helical" evidence="10">
    <location>
        <begin position="103"/>
        <end position="123"/>
    </location>
</feature>
<dbReference type="GO" id="GO:0006813">
    <property type="term" value="P:potassium ion transport"/>
    <property type="evidence" value="ECO:0007669"/>
    <property type="project" value="UniProtKB-KW"/>
</dbReference>
<evidence type="ECO:0000256" key="4">
    <source>
        <dbReference type="ARBA" id="ARBA00022692"/>
    </source>
</evidence>
<dbReference type="EMBL" id="JAKOGI010000196">
    <property type="protein sequence ID" value="KAJ8440235.1"/>
    <property type="molecule type" value="Genomic_DNA"/>
</dbReference>
<evidence type="ECO:0000256" key="2">
    <source>
        <dbReference type="ARBA" id="ARBA00022448"/>
    </source>
</evidence>
<sequence length="776" mass="86302">MNSQTNATSQQNSSYSDCLKVRGWHLQGQYYLLAPFHMLQLQLIIVFFLTQSLHHLCFKHFGLPPLVSQSMAGLLLSRDLLISRVKGLKTVHERIFPQISNELWQTMATVGLSLFLFLIGVKMDFTLIRRNGKTPFAIGLLMLVIPGIVNKLVANAYDAQMARLNQAKKLELTSSASVLVLTAFPVIAILLSDLNLLHSELGRLALSTGIVSELGSIFLMVSSKAITAIRQEHNPIHTNELLQQGMRIVSLVMSAVFLIRPLMNLIVKWTPKGRPVASIYLALVIMFMLIGALITDMSGEHVMFGCFVVGAAMPEGPPLGSTIVQKFESFVFGMLMPFFITTSVMVADFRKVDSRDKLLHGQVLVTFTAFVTKIIICIACGWFYNLSMFDALALGAIIYAYLIIVTTITATIMPIAIKLLYHPRRKYGGYKKRDIMHSKADAPLRILACVHRPDNVSSLIKLLSFCGITKQNRIALNVVHLMKLVGRAQPLFISHDLQQRKASSVTYSEDVIWTLNSFHKDNMDGLSMHVFTTITPPKAMHEDICTLALNELASIIILPFHRKLSIDFSIDSEDHVQRALNCSILERAPCSVGILVDRGSYKPHATLASNSASNKHDKVNENDKIMVGVIFIGGNDDREAVAYAKRIAQGKKARKVVVFRIMASGENPCLKLLDSSVLSGIQDCSSSNSCFQYVQKVAAEGSETAKILRAIIGEDFDLIIVGRRYEMDCPQTSGLNEWCEVPELGILGDLLASPDLRCRTSVLVIQQQKQWTWKDY</sequence>
<evidence type="ECO:0000256" key="10">
    <source>
        <dbReference type="SAM" id="Phobius"/>
    </source>
</evidence>
<keyword evidence="5" id="KW-0630">Potassium</keyword>
<protein>
    <recommendedName>
        <fullName evidence="16">Cation/H+ exchanger domain-containing protein</fullName>
    </recommendedName>
</protein>
<dbReference type="InterPro" id="IPR057290">
    <property type="entry name" value="CHX17_C"/>
</dbReference>
<dbReference type="InterPro" id="IPR006153">
    <property type="entry name" value="Cation/H_exchanger_TM"/>
</dbReference>
<feature type="transmembrane region" description="Helical" evidence="10">
    <location>
        <begin position="61"/>
        <end position="82"/>
    </location>
</feature>
<accession>A0A9Q1QH51</accession>
<evidence type="ECO:0000256" key="3">
    <source>
        <dbReference type="ARBA" id="ARBA00022538"/>
    </source>
</evidence>
<evidence type="ECO:0000313" key="14">
    <source>
        <dbReference type="EMBL" id="KAJ8440235.1"/>
    </source>
</evidence>
<dbReference type="GO" id="GO:0006885">
    <property type="term" value="P:regulation of pH"/>
    <property type="evidence" value="ECO:0007669"/>
    <property type="project" value="TreeGrafter"/>
</dbReference>
<evidence type="ECO:0000256" key="7">
    <source>
        <dbReference type="ARBA" id="ARBA00023065"/>
    </source>
</evidence>
<feature type="domain" description="Cation/H(+) antiporter C-terminal" evidence="13">
    <location>
        <begin position="626"/>
        <end position="768"/>
    </location>
</feature>
<feature type="transmembrane region" description="Helical" evidence="10">
    <location>
        <begin position="361"/>
        <end position="384"/>
    </location>
</feature>
<evidence type="ECO:0000313" key="15">
    <source>
        <dbReference type="Proteomes" id="UP001153076"/>
    </source>
</evidence>
<feature type="transmembrane region" description="Helical" evidence="10">
    <location>
        <begin position="248"/>
        <end position="267"/>
    </location>
</feature>
<dbReference type="GO" id="GO:1902600">
    <property type="term" value="P:proton transmembrane transport"/>
    <property type="evidence" value="ECO:0007669"/>
    <property type="project" value="InterPro"/>
</dbReference>
<dbReference type="InterPro" id="IPR050794">
    <property type="entry name" value="CPA2_transporter"/>
</dbReference>
<evidence type="ECO:0008006" key="16">
    <source>
        <dbReference type="Google" id="ProtNLM"/>
    </source>
</evidence>
<proteinExistence type="inferred from homology"/>
<feature type="transmembrane region" description="Helical" evidence="10">
    <location>
        <begin position="174"/>
        <end position="192"/>
    </location>
</feature>
<feature type="transmembrane region" description="Helical" evidence="10">
    <location>
        <begin position="396"/>
        <end position="421"/>
    </location>
</feature>
<evidence type="ECO:0000259" key="12">
    <source>
        <dbReference type="Pfam" id="PF23256"/>
    </source>
</evidence>
<comment type="similarity">
    <text evidence="9">Belongs to the monovalent cation:proton antiporter 2 (CPA2) transporter (TC 2.A.37) family. CHX (TC 2.A.37.4) subfamily.</text>
</comment>
<comment type="caution">
    <text evidence="14">The sequence shown here is derived from an EMBL/GenBank/DDBJ whole genome shotgun (WGS) entry which is preliminary data.</text>
</comment>
<dbReference type="PANTHER" id="PTHR32468">
    <property type="entry name" value="CATION/H + ANTIPORTER"/>
    <property type="match status" value="1"/>
</dbReference>
<evidence type="ECO:0000256" key="5">
    <source>
        <dbReference type="ARBA" id="ARBA00022958"/>
    </source>
</evidence>
<feature type="transmembrane region" description="Helical" evidence="10">
    <location>
        <begin position="30"/>
        <end position="49"/>
    </location>
</feature>
<evidence type="ECO:0000256" key="9">
    <source>
        <dbReference type="ARBA" id="ARBA00038341"/>
    </source>
</evidence>
<keyword evidence="8 10" id="KW-0472">Membrane</keyword>
<keyword evidence="7" id="KW-0406">Ion transport</keyword>
<reference evidence="14" key="1">
    <citation type="submission" date="2022-04" db="EMBL/GenBank/DDBJ databases">
        <title>Carnegiea gigantea Genome sequencing and assembly v2.</title>
        <authorList>
            <person name="Copetti D."/>
            <person name="Sanderson M.J."/>
            <person name="Burquez A."/>
            <person name="Wojciechowski M.F."/>
        </authorList>
    </citation>
    <scope>NUCLEOTIDE SEQUENCE</scope>
    <source>
        <strain evidence="14">SGP5-SGP5p</strain>
        <tissue evidence="14">Aerial part</tissue>
    </source>
</reference>
<feature type="domain" description="Cation/H(+) antiporter central" evidence="12">
    <location>
        <begin position="523"/>
        <end position="605"/>
    </location>
</feature>
<gene>
    <name evidence="14" type="ORF">Cgig2_024000</name>
</gene>
<feature type="transmembrane region" description="Helical" evidence="10">
    <location>
        <begin position="279"/>
        <end position="295"/>
    </location>
</feature>
<evidence type="ECO:0000256" key="8">
    <source>
        <dbReference type="ARBA" id="ARBA00023136"/>
    </source>
</evidence>
<feature type="transmembrane region" description="Helical" evidence="10">
    <location>
        <begin position="135"/>
        <end position="153"/>
    </location>
</feature>
<dbReference type="GO" id="GO:0015297">
    <property type="term" value="F:antiporter activity"/>
    <property type="evidence" value="ECO:0007669"/>
    <property type="project" value="InterPro"/>
</dbReference>
<keyword evidence="3" id="KW-0633">Potassium transport</keyword>
<dbReference type="Pfam" id="PF00999">
    <property type="entry name" value="Na_H_Exchanger"/>
    <property type="match status" value="1"/>
</dbReference>
<keyword evidence="15" id="KW-1185">Reference proteome</keyword>
<dbReference type="AlphaFoldDB" id="A0A9Q1QH51"/>
<evidence type="ECO:0000256" key="1">
    <source>
        <dbReference type="ARBA" id="ARBA00004141"/>
    </source>
</evidence>
<dbReference type="Proteomes" id="UP001153076">
    <property type="component" value="Unassembled WGS sequence"/>
</dbReference>
<feature type="transmembrane region" description="Helical" evidence="10">
    <location>
        <begin position="330"/>
        <end position="349"/>
    </location>
</feature>
<keyword evidence="6 10" id="KW-1133">Transmembrane helix</keyword>
<keyword evidence="4 10" id="KW-0812">Transmembrane</keyword>
<name>A0A9Q1QH51_9CARY</name>
<evidence type="ECO:0000259" key="11">
    <source>
        <dbReference type="Pfam" id="PF00999"/>
    </source>
</evidence>
<evidence type="ECO:0000259" key="13">
    <source>
        <dbReference type="Pfam" id="PF23259"/>
    </source>
</evidence>
<dbReference type="OrthoDB" id="1938353at2759"/>
<dbReference type="Pfam" id="PF23256">
    <property type="entry name" value="CHX17_2nd"/>
    <property type="match status" value="1"/>
</dbReference>